<evidence type="ECO:0000256" key="7">
    <source>
        <dbReference type="PROSITE-ProRule" id="PRU00169"/>
    </source>
</evidence>
<evidence type="ECO:0000256" key="6">
    <source>
        <dbReference type="ARBA" id="ARBA00023163"/>
    </source>
</evidence>
<dbReference type="PROSITE" id="PS00688">
    <property type="entry name" value="SIGMA54_INTERACT_3"/>
    <property type="match status" value="1"/>
</dbReference>
<dbReference type="FunFam" id="1.10.8.60:FF:000014">
    <property type="entry name" value="DNA-binding transcriptional regulator NtrC"/>
    <property type="match status" value="1"/>
</dbReference>
<dbReference type="InterPro" id="IPR009057">
    <property type="entry name" value="Homeodomain-like_sf"/>
</dbReference>
<keyword evidence="7" id="KW-0597">Phosphoprotein</keyword>
<dbReference type="InterPro" id="IPR027417">
    <property type="entry name" value="P-loop_NTPase"/>
</dbReference>
<keyword evidence="2" id="KW-0067">ATP-binding</keyword>
<evidence type="ECO:0000256" key="4">
    <source>
        <dbReference type="ARBA" id="ARBA00023125"/>
    </source>
</evidence>
<evidence type="ECO:0000256" key="2">
    <source>
        <dbReference type="ARBA" id="ARBA00022840"/>
    </source>
</evidence>
<dbReference type="PANTHER" id="PTHR32071">
    <property type="entry name" value="TRANSCRIPTIONAL REGULATORY PROTEIN"/>
    <property type="match status" value="1"/>
</dbReference>
<dbReference type="InterPro" id="IPR011006">
    <property type="entry name" value="CheY-like_superfamily"/>
</dbReference>
<evidence type="ECO:0000256" key="1">
    <source>
        <dbReference type="ARBA" id="ARBA00022741"/>
    </source>
</evidence>
<dbReference type="InterPro" id="IPR002197">
    <property type="entry name" value="HTH_Fis"/>
</dbReference>
<dbReference type="PRINTS" id="PR01590">
    <property type="entry name" value="HTHFIS"/>
</dbReference>
<keyword evidence="6" id="KW-0804">Transcription</keyword>
<evidence type="ECO:0000313" key="11">
    <source>
        <dbReference type="Proteomes" id="UP000547674"/>
    </source>
</evidence>
<dbReference type="AlphaFoldDB" id="A0A7Y2H311"/>
<dbReference type="GO" id="GO:0005524">
    <property type="term" value="F:ATP binding"/>
    <property type="evidence" value="ECO:0007669"/>
    <property type="project" value="UniProtKB-KW"/>
</dbReference>
<dbReference type="PROSITE" id="PS50045">
    <property type="entry name" value="SIGMA54_INTERACT_4"/>
    <property type="match status" value="1"/>
</dbReference>
<dbReference type="Pfam" id="PF02954">
    <property type="entry name" value="HTH_8"/>
    <property type="match status" value="1"/>
</dbReference>
<dbReference type="EMBL" id="JABDJR010000516">
    <property type="protein sequence ID" value="NNF07654.1"/>
    <property type="molecule type" value="Genomic_DNA"/>
</dbReference>
<evidence type="ECO:0000313" key="10">
    <source>
        <dbReference type="EMBL" id="NNF07654.1"/>
    </source>
</evidence>
<accession>A0A7Y2H311</accession>
<dbReference type="PROSITE" id="PS00675">
    <property type="entry name" value="SIGMA54_INTERACT_1"/>
    <property type="match status" value="1"/>
</dbReference>
<protein>
    <submittedName>
        <fullName evidence="10">Sigma-54-dependent Fis family transcriptional regulator</fullName>
    </submittedName>
</protein>
<dbReference type="Gene3D" id="1.10.8.60">
    <property type="match status" value="1"/>
</dbReference>
<comment type="caution">
    <text evidence="10">The sequence shown here is derived from an EMBL/GenBank/DDBJ whole genome shotgun (WGS) entry which is preliminary data.</text>
</comment>
<feature type="modified residue" description="4-aspartylphosphate" evidence="7">
    <location>
        <position position="62"/>
    </location>
</feature>
<organism evidence="10 11">
    <name type="scientific">Eiseniibacteriota bacterium</name>
    <dbReference type="NCBI Taxonomy" id="2212470"/>
    <lineage>
        <taxon>Bacteria</taxon>
        <taxon>Candidatus Eiseniibacteriota</taxon>
    </lineage>
</organism>
<dbReference type="SUPFAM" id="SSF52172">
    <property type="entry name" value="CheY-like"/>
    <property type="match status" value="1"/>
</dbReference>
<dbReference type="SMART" id="SM00448">
    <property type="entry name" value="REC"/>
    <property type="match status" value="1"/>
</dbReference>
<dbReference type="CDD" id="cd00009">
    <property type="entry name" value="AAA"/>
    <property type="match status" value="1"/>
</dbReference>
<feature type="domain" description="Response regulatory" evidence="9">
    <location>
        <begin position="13"/>
        <end position="127"/>
    </location>
</feature>
<dbReference type="Pfam" id="PF00072">
    <property type="entry name" value="Response_reg"/>
    <property type="match status" value="1"/>
</dbReference>
<dbReference type="InterPro" id="IPR001789">
    <property type="entry name" value="Sig_transdc_resp-reg_receiver"/>
</dbReference>
<feature type="domain" description="Sigma-54 factor interaction" evidence="8">
    <location>
        <begin position="152"/>
        <end position="381"/>
    </location>
</feature>
<evidence type="ECO:0000259" key="8">
    <source>
        <dbReference type="PROSITE" id="PS50045"/>
    </source>
</evidence>
<dbReference type="FunFam" id="3.40.50.300:FF:000006">
    <property type="entry name" value="DNA-binding transcriptional regulator NtrC"/>
    <property type="match status" value="1"/>
</dbReference>
<keyword evidence="1" id="KW-0547">Nucleotide-binding</keyword>
<dbReference type="SUPFAM" id="SSF46689">
    <property type="entry name" value="Homeodomain-like"/>
    <property type="match status" value="1"/>
</dbReference>
<dbReference type="Pfam" id="PF25601">
    <property type="entry name" value="AAA_lid_14"/>
    <property type="match status" value="1"/>
</dbReference>
<dbReference type="InterPro" id="IPR025944">
    <property type="entry name" value="Sigma_54_int_dom_CS"/>
</dbReference>
<reference evidence="10 11" key="1">
    <citation type="submission" date="2020-03" db="EMBL/GenBank/DDBJ databases">
        <title>Metabolic flexibility allows generalist bacteria to become dominant in a frequently disturbed ecosystem.</title>
        <authorList>
            <person name="Chen Y.-J."/>
            <person name="Leung P.M."/>
            <person name="Bay S.K."/>
            <person name="Hugenholtz P."/>
            <person name="Kessler A.J."/>
            <person name="Shelley G."/>
            <person name="Waite D.W."/>
            <person name="Cook P.L."/>
            <person name="Greening C."/>
        </authorList>
    </citation>
    <scope>NUCLEOTIDE SEQUENCE [LARGE SCALE GENOMIC DNA]</scope>
    <source>
        <strain evidence="10">SS_bin_28</strain>
    </source>
</reference>
<gene>
    <name evidence="10" type="ORF">HKN21_12905</name>
</gene>
<dbReference type="Gene3D" id="1.10.10.60">
    <property type="entry name" value="Homeodomain-like"/>
    <property type="match status" value="1"/>
</dbReference>
<dbReference type="SMART" id="SM00382">
    <property type="entry name" value="AAA"/>
    <property type="match status" value="1"/>
</dbReference>
<evidence type="ECO:0000256" key="5">
    <source>
        <dbReference type="ARBA" id="ARBA00023159"/>
    </source>
</evidence>
<keyword evidence="3" id="KW-0805">Transcription regulation</keyword>
<dbReference type="InterPro" id="IPR058031">
    <property type="entry name" value="AAA_lid_NorR"/>
</dbReference>
<keyword evidence="5" id="KW-0010">Activator</keyword>
<proteinExistence type="predicted"/>
<dbReference type="PROSITE" id="PS00676">
    <property type="entry name" value="SIGMA54_INTERACT_2"/>
    <property type="match status" value="1"/>
</dbReference>
<dbReference type="InterPro" id="IPR003593">
    <property type="entry name" value="AAA+_ATPase"/>
</dbReference>
<name>A0A7Y2H311_UNCEI</name>
<sequence>MAETTAEIARKNRILVVDDEVSTQKGLTRLLESWGHQAIAASDAPTAVEQALRYSPELVLTDLNMPGRSGIELLEDLREAGVEATVVVVTGHATIETAVKATRGGAYEYLLKPLDVTHLKAVVNRGLERSSMVREMRLLRRELGREGRLGPLVGNSPEVLRLYQLLEQVGPSYASVLITGESGTGKELVARTLHSLSPRRKAPFVALNCSAIPESLLESELFGHERGAFTGASTARAGCFELASGGTIFLDEIGEMPLNLQKKLLRVLEDRRVRRLGGGVEIEVDVRIVSATNADVQRLLRTNTFREDLYYRLNVFSIELPPLRDRRSDIPILAHHFLKQLAMANDKPIHHIHENAMDLLNRYDWPGNIRELRNAIERAVVVCSGGELQAHHLPEALRTPNARPSVNGTGVHVPVGTALDDAERMVILDTLSRMDGNKTQTARVLGITPKTLHLKLKKYGERSH</sequence>
<dbReference type="GO" id="GO:0000160">
    <property type="term" value="P:phosphorelay signal transduction system"/>
    <property type="evidence" value="ECO:0007669"/>
    <property type="project" value="InterPro"/>
</dbReference>
<dbReference type="Gene3D" id="3.40.50.2300">
    <property type="match status" value="1"/>
</dbReference>
<dbReference type="PROSITE" id="PS50110">
    <property type="entry name" value="RESPONSE_REGULATORY"/>
    <property type="match status" value="1"/>
</dbReference>
<dbReference type="InterPro" id="IPR002078">
    <property type="entry name" value="Sigma_54_int"/>
</dbReference>
<evidence type="ECO:0000256" key="3">
    <source>
        <dbReference type="ARBA" id="ARBA00023015"/>
    </source>
</evidence>
<dbReference type="InterPro" id="IPR025943">
    <property type="entry name" value="Sigma_54_int_dom_ATP-bd_2"/>
</dbReference>
<dbReference type="GO" id="GO:0006355">
    <property type="term" value="P:regulation of DNA-templated transcription"/>
    <property type="evidence" value="ECO:0007669"/>
    <property type="project" value="InterPro"/>
</dbReference>
<dbReference type="SUPFAM" id="SSF52540">
    <property type="entry name" value="P-loop containing nucleoside triphosphate hydrolases"/>
    <property type="match status" value="1"/>
</dbReference>
<dbReference type="Gene3D" id="3.40.50.300">
    <property type="entry name" value="P-loop containing nucleotide triphosphate hydrolases"/>
    <property type="match status" value="1"/>
</dbReference>
<dbReference type="InterPro" id="IPR025662">
    <property type="entry name" value="Sigma_54_int_dom_ATP-bd_1"/>
</dbReference>
<dbReference type="GO" id="GO:0043565">
    <property type="term" value="F:sequence-specific DNA binding"/>
    <property type="evidence" value="ECO:0007669"/>
    <property type="project" value="InterPro"/>
</dbReference>
<dbReference type="Proteomes" id="UP000547674">
    <property type="component" value="Unassembled WGS sequence"/>
</dbReference>
<evidence type="ECO:0000259" key="9">
    <source>
        <dbReference type="PROSITE" id="PS50110"/>
    </source>
</evidence>
<dbReference type="Pfam" id="PF00158">
    <property type="entry name" value="Sigma54_activat"/>
    <property type="match status" value="1"/>
</dbReference>
<keyword evidence="4" id="KW-0238">DNA-binding</keyword>